<comment type="pathway">
    <text evidence="1">Metabolic intermediate biosynthesis; chorismate biosynthesis; chorismate from D-erythrose 4-phosphate and phosphoenolpyruvate: step 4/7.</text>
</comment>
<dbReference type="InterPro" id="IPR036291">
    <property type="entry name" value="NAD(P)-bd_dom_sf"/>
</dbReference>
<reference evidence="5 6" key="1">
    <citation type="journal article" date="2016" name="Genome Announc.">
        <title>Complete Genome Sequence of Aurantimicrobium minutum Type Strain KNCT, a Planktonic Ultramicrobacterium Isolated from River Water.</title>
        <authorList>
            <person name="Nakai R."/>
            <person name="Fujisawa T."/>
            <person name="Nakamura Y."/>
            <person name="Nishide H."/>
            <person name="Uchiyama I."/>
            <person name="Baba T."/>
            <person name="Toyoda A."/>
            <person name="Fujiyama A."/>
            <person name="Naganuma T."/>
            <person name="Niki H."/>
        </authorList>
    </citation>
    <scope>NUCLEOTIDE SEQUENCE [LARGE SCALE GENOMIC DNA]</scope>
    <source>
        <strain evidence="5 6">KNC</strain>
    </source>
</reference>
<dbReference type="SUPFAM" id="SSF51735">
    <property type="entry name" value="NAD(P)-binding Rossmann-fold domains"/>
    <property type="match status" value="1"/>
</dbReference>
<dbReference type="GO" id="GO:0004764">
    <property type="term" value="F:shikimate 3-dehydrogenase (NADP+) activity"/>
    <property type="evidence" value="ECO:0007669"/>
    <property type="project" value="InterPro"/>
</dbReference>
<evidence type="ECO:0000313" key="6">
    <source>
        <dbReference type="Proteomes" id="UP000243847"/>
    </source>
</evidence>
<dbReference type="Proteomes" id="UP000243847">
    <property type="component" value="Chromosome sequence1"/>
</dbReference>
<dbReference type="GO" id="GO:0019632">
    <property type="term" value="P:shikimate metabolic process"/>
    <property type="evidence" value="ECO:0007669"/>
    <property type="project" value="TreeGrafter"/>
</dbReference>
<dbReference type="Gene3D" id="3.40.50.720">
    <property type="entry name" value="NAD(P)-binding Rossmann-like Domain"/>
    <property type="match status" value="1"/>
</dbReference>
<protein>
    <submittedName>
        <fullName evidence="5">Shikimate dehydrogenase</fullName>
    </submittedName>
</protein>
<dbReference type="PANTHER" id="PTHR21089:SF1">
    <property type="entry name" value="BIFUNCTIONAL 3-DEHYDROQUINATE DEHYDRATASE_SHIKIMATE DEHYDROGENASE, CHLOROPLASTIC"/>
    <property type="match status" value="1"/>
</dbReference>
<accession>A0A173LW51</accession>
<dbReference type="InterPro" id="IPR046346">
    <property type="entry name" value="Aminoacid_DH-like_N_sf"/>
</dbReference>
<dbReference type="Gene3D" id="3.40.50.10860">
    <property type="entry name" value="Leucine Dehydrogenase, chain A, domain 1"/>
    <property type="match status" value="1"/>
</dbReference>
<keyword evidence="2" id="KW-0028">Amino-acid biosynthesis</keyword>
<dbReference type="Pfam" id="PF08501">
    <property type="entry name" value="Shikimate_dh_N"/>
    <property type="match status" value="1"/>
</dbReference>
<evidence type="ECO:0000256" key="1">
    <source>
        <dbReference type="ARBA" id="ARBA00004871"/>
    </source>
</evidence>
<dbReference type="InterPro" id="IPR013708">
    <property type="entry name" value="Shikimate_DH-bd_N"/>
</dbReference>
<dbReference type="KEGG" id="amin:AUMI_15220"/>
<sequence length="280" mass="29775">MTSITTLAVVGHPIGHSLSPVLHQAAYQELGLDWKYLAVDVQPGELSKFIDSTDDTLRGLSVTMPHKTAALEIADDIDLISEQTQSVNTLFFDHSSGQCTTHGFNTDVSGIVNACHDVGVVSARHVAVIGGGATASSAVVAAAELGAEHVSVIARNPQKAFHLEQVGQRAGVNVSVTPLSQIEDVSPVDLAISTLPGDIEQSLHLLSRTPHAALLDVAYSPWPSRRGTEWASSGGEVISGLRMLAHQALIQVRIFVHGNPFEKLPNEESVKRAMFESVSL</sequence>
<dbReference type="InterPro" id="IPR022893">
    <property type="entry name" value="Shikimate_DH_fam"/>
</dbReference>
<dbReference type="PANTHER" id="PTHR21089">
    <property type="entry name" value="SHIKIMATE DEHYDROGENASE"/>
    <property type="match status" value="1"/>
</dbReference>
<dbReference type="AlphaFoldDB" id="A0A173LW51"/>
<organism evidence="5 6">
    <name type="scientific">Aurantimicrobium minutum</name>
    <dbReference type="NCBI Taxonomy" id="708131"/>
    <lineage>
        <taxon>Bacteria</taxon>
        <taxon>Bacillati</taxon>
        <taxon>Actinomycetota</taxon>
        <taxon>Actinomycetes</taxon>
        <taxon>Micrococcales</taxon>
        <taxon>Microbacteriaceae</taxon>
        <taxon>Aurantimicrobium</taxon>
    </lineage>
</organism>
<dbReference type="EMBL" id="AP017457">
    <property type="protein sequence ID" value="BAU99064.1"/>
    <property type="molecule type" value="Genomic_DNA"/>
</dbReference>
<dbReference type="SUPFAM" id="SSF53223">
    <property type="entry name" value="Aminoacid dehydrogenase-like, N-terminal domain"/>
    <property type="match status" value="1"/>
</dbReference>
<dbReference type="GO" id="GO:0009073">
    <property type="term" value="P:aromatic amino acid family biosynthetic process"/>
    <property type="evidence" value="ECO:0007669"/>
    <property type="project" value="UniProtKB-KW"/>
</dbReference>
<dbReference type="InterPro" id="IPR007698">
    <property type="entry name" value="AlaDH/PNT_NAD(H)-bd"/>
</dbReference>
<evidence type="ECO:0000256" key="2">
    <source>
        <dbReference type="ARBA" id="ARBA00023141"/>
    </source>
</evidence>
<dbReference type="RefSeq" id="WP_096381032.1">
    <property type="nucleotide sequence ID" value="NZ_AP017457.1"/>
</dbReference>
<keyword evidence="2" id="KW-0057">Aromatic amino acid biosynthesis</keyword>
<feature type="domain" description="Shikimate dehydrogenase substrate binding N-terminal" evidence="4">
    <location>
        <begin position="9"/>
        <end position="90"/>
    </location>
</feature>
<gene>
    <name evidence="5" type="ORF">AUMI_15220</name>
</gene>
<feature type="domain" description="Alanine dehydrogenase/pyridine nucleotide transhydrogenase NAD(H)-binding" evidence="3">
    <location>
        <begin position="117"/>
        <end position="195"/>
    </location>
</feature>
<dbReference type="Pfam" id="PF01262">
    <property type="entry name" value="AlaDh_PNT_C"/>
    <property type="match status" value="1"/>
</dbReference>
<evidence type="ECO:0000259" key="3">
    <source>
        <dbReference type="Pfam" id="PF01262"/>
    </source>
</evidence>
<evidence type="ECO:0000259" key="4">
    <source>
        <dbReference type="Pfam" id="PF08501"/>
    </source>
</evidence>
<name>A0A173LW51_9MICO</name>
<dbReference type="OrthoDB" id="9776868at2"/>
<evidence type="ECO:0000313" key="5">
    <source>
        <dbReference type="EMBL" id="BAU99064.1"/>
    </source>
</evidence>
<proteinExistence type="predicted"/>
<dbReference type="GO" id="GO:0009423">
    <property type="term" value="P:chorismate biosynthetic process"/>
    <property type="evidence" value="ECO:0007669"/>
    <property type="project" value="TreeGrafter"/>
</dbReference>
<dbReference type="GeneID" id="80451712"/>
<dbReference type="GO" id="GO:0050661">
    <property type="term" value="F:NADP binding"/>
    <property type="evidence" value="ECO:0007669"/>
    <property type="project" value="TreeGrafter"/>
</dbReference>
<dbReference type="GO" id="GO:0005829">
    <property type="term" value="C:cytosol"/>
    <property type="evidence" value="ECO:0007669"/>
    <property type="project" value="TreeGrafter"/>
</dbReference>